<name>A0AAV5LJ85_9ROSI</name>
<feature type="transmembrane region" description="Helical" evidence="1">
    <location>
        <begin position="57"/>
        <end position="77"/>
    </location>
</feature>
<organism evidence="2 3">
    <name type="scientific">Rubroshorea leprosula</name>
    <dbReference type="NCBI Taxonomy" id="152421"/>
    <lineage>
        <taxon>Eukaryota</taxon>
        <taxon>Viridiplantae</taxon>
        <taxon>Streptophyta</taxon>
        <taxon>Embryophyta</taxon>
        <taxon>Tracheophyta</taxon>
        <taxon>Spermatophyta</taxon>
        <taxon>Magnoliopsida</taxon>
        <taxon>eudicotyledons</taxon>
        <taxon>Gunneridae</taxon>
        <taxon>Pentapetalae</taxon>
        <taxon>rosids</taxon>
        <taxon>malvids</taxon>
        <taxon>Malvales</taxon>
        <taxon>Dipterocarpaceae</taxon>
        <taxon>Rubroshorea</taxon>
    </lineage>
</organism>
<keyword evidence="3" id="KW-1185">Reference proteome</keyword>
<keyword evidence="1" id="KW-0812">Transmembrane</keyword>
<keyword evidence="1" id="KW-1133">Transmembrane helix</keyword>
<comment type="caution">
    <text evidence="2">The sequence shown here is derived from an EMBL/GenBank/DDBJ whole genome shotgun (WGS) entry which is preliminary data.</text>
</comment>
<sequence length="79" mass="9019">MDANMDKHEHIHGHSCMHTWAFIHACIKAFIHTCICMHSSVHDSGYPSDVYSSRMEFHLLVGLIIRFLAMWLCLMSAGS</sequence>
<dbReference type="Proteomes" id="UP001054252">
    <property type="component" value="Unassembled WGS sequence"/>
</dbReference>
<evidence type="ECO:0000313" key="3">
    <source>
        <dbReference type="Proteomes" id="UP001054252"/>
    </source>
</evidence>
<proteinExistence type="predicted"/>
<dbReference type="EMBL" id="BPVZ01000122">
    <property type="protein sequence ID" value="GKV37490.1"/>
    <property type="molecule type" value="Genomic_DNA"/>
</dbReference>
<evidence type="ECO:0000313" key="2">
    <source>
        <dbReference type="EMBL" id="GKV37490.1"/>
    </source>
</evidence>
<accession>A0AAV5LJ85</accession>
<keyword evidence="1" id="KW-0472">Membrane</keyword>
<evidence type="ECO:0000256" key="1">
    <source>
        <dbReference type="SAM" id="Phobius"/>
    </source>
</evidence>
<reference evidence="2 3" key="1">
    <citation type="journal article" date="2021" name="Commun. Biol.">
        <title>The genome of Shorea leprosula (Dipterocarpaceae) highlights the ecological relevance of drought in aseasonal tropical rainforests.</title>
        <authorList>
            <person name="Ng K.K.S."/>
            <person name="Kobayashi M.J."/>
            <person name="Fawcett J.A."/>
            <person name="Hatakeyama M."/>
            <person name="Paape T."/>
            <person name="Ng C.H."/>
            <person name="Ang C.C."/>
            <person name="Tnah L.H."/>
            <person name="Lee C.T."/>
            <person name="Nishiyama T."/>
            <person name="Sese J."/>
            <person name="O'Brien M.J."/>
            <person name="Copetti D."/>
            <person name="Mohd Noor M.I."/>
            <person name="Ong R.C."/>
            <person name="Putra M."/>
            <person name="Sireger I.Z."/>
            <person name="Indrioko S."/>
            <person name="Kosugi Y."/>
            <person name="Izuno A."/>
            <person name="Isagi Y."/>
            <person name="Lee S.L."/>
            <person name="Shimizu K.K."/>
        </authorList>
    </citation>
    <scope>NUCLEOTIDE SEQUENCE [LARGE SCALE GENOMIC DNA]</scope>
    <source>
        <strain evidence="2">214</strain>
    </source>
</reference>
<protein>
    <submittedName>
        <fullName evidence="2">Uncharacterized protein</fullName>
    </submittedName>
</protein>
<dbReference type="AlphaFoldDB" id="A0AAV5LJ85"/>
<gene>
    <name evidence="2" type="ORF">SLEP1_g45517</name>
</gene>